<comment type="caution">
    <text evidence="1">The sequence shown here is derived from an EMBL/GenBank/DDBJ whole genome shotgun (WGS) entry which is preliminary data.</text>
</comment>
<protein>
    <submittedName>
        <fullName evidence="1">Uncharacterized protein</fullName>
    </submittedName>
</protein>
<evidence type="ECO:0000313" key="2">
    <source>
        <dbReference type="Proteomes" id="UP001054945"/>
    </source>
</evidence>
<proteinExistence type="predicted"/>
<reference evidence="1 2" key="1">
    <citation type="submission" date="2021-06" db="EMBL/GenBank/DDBJ databases">
        <title>Caerostris extrusa draft genome.</title>
        <authorList>
            <person name="Kono N."/>
            <person name="Arakawa K."/>
        </authorList>
    </citation>
    <scope>NUCLEOTIDE SEQUENCE [LARGE SCALE GENOMIC DNA]</scope>
</reference>
<accession>A0AAV4PEF5</accession>
<evidence type="ECO:0000313" key="1">
    <source>
        <dbReference type="EMBL" id="GIX95454.1"/>
    </source>
</evidence>
<dbReference type="AlphaFoldDB" id="A0AAV4PEF5"/>
<dbReference type="Proteomes" id="UP001054945">
    <property type="component" value="Unassembled WGS sequence"/>
</dbReference>
<gene>
    <name evidence="1" type="ORF">CEXT_559921</name>
</gene>
<keyword evidence="2" id="KW-1185">Reference proteome</keyword>
<name>A0AAV4PEF5_CAEEX</name>
<dbReference type="EMBL" id="BPLR01004520">
    <property type="protein sequence ID" value="GIX95454.1"/>
    <property type="molecule type" value="Genomic_DNA"/>
</dbReference>
<sequence length="86" mass="9731">MVDNAELMKSIVPFLSAAEIAPPRFNQKFHKKTIGPGGRPFYGKRRKPRIGKTRALLEEDRSCNKAVTLVDSVSRVAVMRKKTNIY</sequence>
<organism evidence="1 2">
    <name type="scientific">Caerostris extrusa</name>
    <name type="common">Bark spider</name>
    <name type="synonym">Caerostris bankana</name>
    <dbReference type="NCBI Taxonomy" id="172846"/>
    <lineage>
        <taxon>Eukaryota</taxon>
        <taxon>Metazoa</taxon>
        <taxon>Ecdysozoa</taxon>
        <taxon>Arthropoda</taxon>
        <taxon>Chelicerata</taxon>
        <taxon>Arachnida</taxon>
        <taxon>Araneae</taxon>
        <taxon>Araneomorphae</taxon>
        <taxon>Entelegynae</taxon>
        <taxon>Araneoidea</taxon>
        <taxon>Araneidae</taxon>
        <taxon>Caerostris</taxon>
    </lineage>
</organism>